<organism evidence="8 9">
    <name type="scientific">Pelosinus fermentans B4</name>
    <dbReference type="NCBI Taxonomy" id="1149862"/>
    <lineage>
        <taxon>Bacteria</taxon>
        <taxon>Bacillati</taxon>
        <taxon>Bacillota</taxon>
        <taxon>Negativicutes</taxon>
        <taxon>Selenomonadales</taxon>
        <taxon>Sporomusaceae</taxon>
        <taxon>Pelosinus</taxon>
    </lineage>
</organism>
<evidence type="ECO:0000256" key="2">
    <source>
        <dbReference type="ARBA" id="ARBA00022603"/>
    </source>
</evidence>
<comment type="caution">
    <text evidence="8">The sequence shown here is derived from an EMBL/GenBank/DDBJ whole genome shotgun (WGS) entry which is preliminary data.</text>
</comment>
<protein>
    <submittedName>
        <fullName evidence="8">Methylated-DNA/protein-cysteine methyltransferase</fullName>
    </submittedName>
</protein>
<dbReference type="OrthoDB" id="9789813at2"/>
<dbReference type="SUPFAM" id="SSF46767">
    <property type="entry name" value="Methylated DNA-protein cysteine methyltransferase, C-terminal domain"/>
    <property type="match status" value="1"/>
</dbReference>
<name>I9LKE2_9FIRM</name>
<dbReference type="PATRIC" id="fig|1149862.3.peg.142"/>
<keyword evidence="3 8" id="KW-0808">Transferase</keyword>
<dbReference type="InterPro" id="IPR001497">
    <property type="entry name" value="MethylDNA_cys_MeTrfase_AS"/>
</dbReference>
<comment type="catalytic activity">
    <reaction evidence="6">
        <text>a 6-O-methyl-2'-deoxyguanosine in DNA + L-cysteinyl-[protein] = S-methyl-L-cysteinyl-[protein] + a 2'-deoxyguanosine in DNA</text>
        <dbReference type="Rhea" id="RHEA:24000"/>
        <dbReference type="Rhea" id="RHEA-COMP:10131"/>
        <dbReference type="Rhea" id="RHEA-COMP:10132"/>
        <dbReference type="Rhea" id="RHEA-COMP:11367"/>
        <dbReference type="Rhea" id="RHEA-COMP:11368"/>
        <dbReference type="ChEBI" id="CHEBI:29950"/>
        <dbReference type="ChEBI" id="CHEBI:82612"/>
        <dbReference type="ChEBI" id="CHEBI:85445"/>
        <dbReference type="ChEBI" id="CHEBI:85448"/>
        <dbReference type="EC" id="2.1.1.63"/>
    </reaction>
</comment>
<dbReference type="InterPro" id="IPR052520">
    <property type="entry name" value="ATL_DNA_repair"/>
</dbReference>
<dbReference type="GO" id="GO:0003908">
    <property type="term" value="F:methylated-DNA-[protein]-cysteine S-methyltransferase activity"/>
    <property type="evidence" value="ECO:0007669"/>
    <property type="project" value="UniProtKB-EC"/>
</dbReference>
<dbReference type="InterPro" id="IPR014048">
    <property type="entry name" value="MethylDNA_cys_MeTrfase_DNA-bd"/>
</dbReference>
<keyword evidence="5" id="KW-0234">DNA repair</keyword>
<evidence type="ECO:0000256" key="4">
    <source>
        <dbReference type="ARBA" id="ARBA00022763"/>
    </source>
</evidence>
<dbReference type="AlphaFoldDB" id="I9LKE2"/>
<dbReference type="PANTHER" id="PTHR42942:SF1">
    <property type="entry name" value="ALKYLTRANSFERASE-LIKE PROTEIN 1"/>
    <property type="match status" value="1"/>
</dbReference>
<evidence type="ECO:0000313" key="9">
    <source>
        <dbReference type="Proteomes" id="UP000004324"/>
    </source>
</evidence>
<dbReference type="GO" id="GO:0032259">
    <property type="term" value="P:methylation"/>
    <property type="evidence" value="ECO:0007669"/>
    <property type="project" value="UniProtKB-KW"/>
</dbReference>
<dbReference type="NCBIfam" id="TIGR00589">
    <property type="entry name" value="ogt"/>
    <property type="match status" value="1"/>
</dbReference>
<dbReference type="Gene3D" id="1.10.10.10">
    <property type="entry name" value="Winged helix-like DNA-binding domain superfamily/Winged helix DNA-binding domain"/>
    <property type="match status" value="1"/>
</dbReference>
<evidence type="ECO:0000256" key="6">
    <source>
        <dbReference type="ARBA" id="ARBA00049348"/>
    </source>
</evidence>
<evidence type="ECO:0000256" key="1">
    <source>
        <dbReference type="ARBA" id="ARBA00001286"/>
    </source>
</evidence>
<dbReference type="Proteomes" id="UP000004324">
    <property type="component" value="Unassembled WGS sequence"/>
</dbReference>
<evidence type="ECO:0000256" key="5">
    <source>
        <dbReference type="ARBA" id="ARBA00023204"/>
    </source>
</evidence>
<proteinExistence type="predicted"/>
<reference evidence="8 9" key="1">
    <citation type="journal article" date="2012" name="J. Bacteriol.">
        <title>Draft Genome Sequences for Two Metal-Reducing Pelosinus fermentans Strains Isolated from a Cr(VI)-Contaminated Site and for Type Strain R7.</title>
        <authorList>
            <person name="Brown S.D."/>
            <person name="Podar M."/>
            <person name="Klingeman D.M."/>
            <person name="Johnson C.M."/>
            <person name="Yang Z.K."/>
            <person name="Utturkar S.M."/>
            <person name="Land M.L."/>
            <person name="Mosher J.J."/>
            <person name="Hurt R.A.Jr."/>
            <person name="Phelps T.J."/>
            <person name="Palumbo A.V."/>
            <person name="Arkin A.P."/>
            <person name="Hazen T.C."/>
            <person name="Elias D.A."/>
        </authorList>
    </citation>
    <scope>NUCLEOTIDE SEQUENCE [LARGE SCALE GENOMIC DNA]</scope>
    <source>
        <strain evidence="8 9">B4</strain>
    </source>
</reference>
<feature type="domain" description="Methylated-DNA-[protein]-cysteine S-methyltransferase DNA binding" evidence="7">
    <location>
        <begin position="8"/>
        <end position="89"/>
    </location>
</feature>
<sequence>MKVIFMGFNSKVYEIVSRIPEGKVISYGQVASMAGSYRASRAVGYAMHRNPYHGALPCHRVVFQNGSLTDGFAFGGKDVQRQLLEAEGIAFTKDGCVDMKKHRWDGKCSIKHSSVEKV</sequence>
<dbReference type="CDD" id="cd06445">
    <property type="entry name" value="ATase"/>
    <property type="match status" value="1"/>
</dbReference>
<keyword evidence="2 8" id="KW-0489">Methyltransferase</keyword>
<keyword evidence="9" id="KW-1185">Reference proteome</keyword>
<keyword evidence="4" id="KW-0227">DNA damage</keyword>
<dbReference type="InterPro" id="IPR036217">
    <property type="entry name" value="MethylDNA_cys_MeTrfase_DNAb"/>
</dbReference>
<dbReference type="Pfam" id="PF01035">
    <property type="entry name" value="DNA_binding_1"/>
    <property type="match status" value="1"/>
</dbReference>
<evidence type="ECO:0000313" key="8">
    <source>
        <dbReference type="EMBL" id="EIW21014.1"/>
    </source>
</evidence>
<dbReference type="PANTHER" id="PTHR42942">
    <property type="entry name" value="6-O-METHYLGUANINE DNA METHYLTRANSFERASE"/>
    <property type="match status" value="1"/>
</dbReference>
<evidence type="ECO:0000259" key="7">
    <source>
        <dbReference type="Pfam" id="PF01035"/>
    </source>
</evidence>
<dbReference type="PROSITE" id="PS00374">
    <property type="entry name" value="MGMT"/>
    <property type="match status" value="1"/>
</dbReference>
<gene>
    <name evidence="8" type="ORF">FB4_1866</name>
</gene>
<accession>I9LKE2</accession>
<evidence type="ECO:0000256" key="3">
    <source>
        <dbReference type="ARBA" id="ARBA00022679"/>
    </source>
</evidence>
<dbReference type="RefSeq" id="WP_007930381.1">
    <property type="nucleotide sequence ID" value="NZ_AKVJ01000002.1"/>
</dbReference>
<dbReference type="EMBL" id="AKVJ01000002">
    <property type="protein sequence ID" value="EIW21014.1"/>
    <property type="molecule type" value="Genomic_DNA"/>
</dbReference>
<dbReference type="GO" id="GO:0006281">
    <property type="term" value="P:DNA repair"/>
    <property type="evidence" value="ECO:0007669"/>
    <property type="project" value="UniProtKB-KW"/>
</dbReference>
<comment type="catalytic activity">
    <reaction evidence="1">
        <text>a 4-O-methyl-thymidine in DNA + L-cysteinyl-[protein] = a thymidine in DNA + S-methyl-L-cysteinyl-[protein]</text>
        <dbReference type="Rhea" id="RHEA:53428"/>
        <dbReference type="Rhea" id="RHEA-COMP:10131"/>
        <dbReference type="Rhea" id="RHEA-COMP:10132"/>
        <dbReference type="Rhea" id="RHEA-COMP:13555"/>
        <dbReference type="Rhea" id="RHEA-COMP:13556"/>
        <dbReference type="ChEBI" id="CHEBI:29950"/>
        <dbReference type="ChEBI" id="CHEBI:82612"/>
        <dbReference type="ChEBI" id="CHEBI:137386"/>
        <dbReference type="ChEBI" id="CHEBI:137387"/>
        <dbReference type="EC" id="2.1.1.63"/>
    </reaction>
</comment>
<dbReference type="InterPro" id="IPR036388">
    <property type="entry name" value="WH-like_DNA-bd_sf"/>
</dbReference>